<gene>
    <name evidence="8" type="ORF">D7I47_10425</name>
</gene>
<dbReference type="GO" id="GO:0004252">
    <property type="term" value="F:serine-type endopeptidase activity"/>
    <property type="evidence" value="ECO:0007669"/>
    <property type="project" value="UniProtKB-UniRule"/>
</dbReference>
<keyword evidence="9" id="KW-1185">Reference proteome</keyword>
<keyword evidence="4 6" id="KW-0472">Membrane</keyword>
<dbReference type="EMBL" id="CP032630">
    <property type="protein sequence ID" value="AYF98634.1"/>
    <property type="molecule type" value="Genomic_DNA"/>
</dbReference>
<dbReference type="SUPFAM" id="SSF51306">
    <property type="entry name" value="LexA/Signal peptidase"/>
    <property type="match status" value="1"/>
</dbReference>
<reference evidence="9" key="1">
    <citation type="submission" date="2018-09" db="EMBL/GenBank/DDBJ databases">
        <title>Genome sequencing of strain 2DFWR-13.</title>
        <authorList>
            <person name="Heo J."/>
            <person name="Kim S.-J."/>
            <person name="Kwon S.-W."/>
        </authorList>
    </citation>
    <scope>NUCLEOTIDE SEQUENCE [LARGE SCALE GENOMIC DNA]</scope>
    <source>
        <strain evidence="9">2DFWR-13</strain>
    </source>
</reference>
<dbReference type="GO" id="GO:0006465">
    <property type="term" value="P:signal peptide processing"/>
    <property type="evidence" value="ECO:0007669"/>
    <property type="project" value="UniProtKB-UniRule"/>
</dbReference>
<accession>A0A387B4Q5</accession>
<dbReference type="GO" id="GO:0009003">
    <property type="term" value="F:signal peptidase activity"/>
    <property type="evidence" value="ECO:0007669"/>
    <property type="project" value="UniProtKB-EC"/>
</dbReference>
<dbReference type="NCBIfam" id="TIGR02228">
    <property type="entry name" value="sigpep_I_arch"/>
    <property type="match status" value="1"/>
</dbReference>
<dbReference type="GO" id="GO:0016020">
    <property type="term" value="C:membrane"/>
    <property type="evidence" value="ECO:0007669"/>
    <property type="project" value="UniProtKB-SubCell"/>
</dbReference>
<keyword evidence="2 6" id="KW-0812">Transmembrane</keyword>
<dbReference type="PANTHER" id="PTHR10806:SF6">
    <property type="entry name" value="SIGNAL PEPTIDASE COMPLEX CATALYTIC SUBUNIT SEC11"/>
    <property type="match status" value="1"/>
</dbReference>
<dbReference type="PANTHER" id="PTHR10806">
    <property type="entry name" value="SIGNAL PEPTIDASE COMPLEX CATALYTIC SUBUNIT SEC11"/>
    <property type="match status" value="1"/>
</dbReference>
<evidence type="ECO:0000256" key="5">
    <source>
        <dbReference type="NCBIfam" id="TIGR02228"/>
    </source>
</evidence>
<keyword evidence="3 6" id="KW-1133">Transmembrane helix</keyword>
<evidence type="ECO:0000256" key="4">
    <source>
        <dbReference type="ARBA" id="ARBA00023136"/>
    </source>
</evidence>
<dbReference type="CDD" id="cd06530">
    <property type="entry name" value="S26_SPase_I"/>
    <property type="match status" value="1"/>
</dbReference>
<dbReference type="Gene3D" id="2.10.109.10">
    <property type="entry name" value="Umud Fragment, subunit A"/>
    <property type="match status" value="1"/>
</dbReference>
<dbReference type="AlphaFoldDB" id="A0A387B4Q5"/>
<name>A0A387B4Q5_9MICO</name>
<dbReference type="Pfam" id="PF10502">
    <property type="entry name" value="Peptidase_S26"/>
    <property type="match status" value="1"/>
</dbReference>
<organism evidence="8 9">
    <name type="scientific">Protaetiibacter intestinalis</name>
    <dbReference type="NCBI Taxonomy" id="2419774"/>
    <lineage>
        <taxon>Bacteria</taxon>
        <taxon>Bacillati</taxon>
        <taxon>Actinomycetota</taxon>
        <taxon>Actinomycetes</taxon>
        <taxon>Micrococcales</taxon>
        <taxon>Microbacteriaceae</taxon>
        <taxon>Protaetiibacter</taxon>
    </lineage>
</organism>
<evidence type="ECO:0000313" key="8">
    <source>
        <dbReference type="EMBL" id="AYF98634.1"/>
    </source>
</evidence>
<comment type="subcellular location">
    <subcellularLocation>
        <location evidence="1">Membrane</location>
    </subcellularLocation>
</comment>
<dbReference type="EC" id="3.4.21.89" evidence="5"/>
<evidence type="ECO:0000259" key="7">
    <source>
        <dbReference type="Pfam" id="PF10502"/>
    </source>
</evidence>
<evidence type="ECO:0000313" key="9">
    <source>
        <dbReference type="Proteomes" id="UP000278886"/>
    </source>
</evidence>
<evidence type="ECO:0000256" key="3">
    <source>
        <dbReference type="ARBA" id="ARBA00022989"/>
    </source>
</evidence>
<dbReference type="KEGG" id="lyd:D7I47_10425"/>
<feature type="transmembrane region" description="Helical" evidence="6">
    <location>
        <begin position="159"/>
        <end position="180"/>
    </location>
</feature>
<protein>
    <recommendedName>
        <fullName evidence="5">Signal peptidase I</fullName>
        <ecNumber evidence="5">3.4.21.89</ecNumber>
    </recommendedName>
</protein>
<proteinExistence type="predicted"/>
<evidence type="ECO:0000256" key="1">
    <source>
        <dbReference type="ARBA" id="ARBA00004370"/>
    </source>
</evidence>
<evidence type="ECO:0000256" key="2">
    <source>
        <dbReference type="ARBA" id="ARBA00022692"/>
    </source>
</evidence>
<dbReference type="InterPro" id="IPR036286">
    <property type="entry name" value="LexA/Signal_pep-like_sf"/>
</dbReference>
<feature type="domain" description="Peptidase S26" evidence="7">
    <location>
        <begin position="34"/>
        <end position="107"/>
    </location>
</feature>
<dbReference type="InterPro" id="IPR001733">
    <property type="entry name" value="Peptidase_S26B"/>
</dbReference>
<sequence>MVSDETIPATAAPQKKEAGLWAYLRVSLSVTVLIALLALAAAVIVVPAATGATPLTVLTSSMEPTLPPGTLIVTRPVEPSDIRIGDVVTYQLHSGEATVVTHRVIAVSKTAGGEYSFTFQGDNNSQPDPDEIREVQIQGRLWYSVPYIGWVNTWINGEARAYVVPVIAGGLFAFAIWMLISGMIDKAKKRKAVAAGEKVSGRRRAGTPV</sequence>
<evidence type="ECO:0000256" key="6">
    <source>
        <dbReference type="SAM" id="Phobius"/>
    </source>
</evidence>
<keyword evidence="8" id="KW-0378">Hydrolase</keyword>
<dbReference type="Proteomes" id="UP000278886">
    <property type="component" value="Chromosome"/>
</dbReference>
<dbReference type="InterPro" id="IPR019533">
    <property type="entry name" value="Peptidase_S26"/>
</dbReference>
<feature type="transmembrane region" description="Helical" evidence="6">
    <location>
        <begin position="22"/>
        <end position="49"/>
    </location>
</feature>